<feature type="compositionally biased region" description="Basic and acidic residues" evidence="1">
    <location>
        <begin position="366"/>
        <end position="385"/>
    </location>
</feature>
<evidence type="ECO:0000313" key="2">
    <source>
        <dbReference type="EMBL" id="KAA6378836.1"/>
    </source>
</evidence>
<dbReference type="EMBL" id="SNRW01008887">
    <property type="protein sequence ID" value="KAA6378836.1"/>
    <property type="molecule type" value="Genomic_DNA"/>
</dbReference>
<dbReference type="AlphaFoldDB" id="A0A5J4V8K4"/>
<feature type="region of interest" description="Disordered" evidence="1">
    <location>
        <begin position="56"/>
        <end position="135"/>
    </location>
</feature>
<feature type="region of interest" description="Disordered" evidence="1">
    <location>
        <begin position="1"/>
        <end position="22"/>
    </location>
</feature>
<feature type="region of interest" description="Disordered" evidence="1">
    <location>
        <begin position="341"/>
        <end position="385"/>
    </location>
</feature>
<gene>
    <name evidence="2" type="ORF">EZS28_025637</name>
</gene>
<sequence>MLNEKKEAGYIVNHRGDNQPELTEDDIWTIERADVIYMAYLDEKAKAKDKIISQRGALSLLKDSEDNKEEQYQSKIQMQKEKEKEKESDNLNNNENDSIDKEKEDKKKIGSELTDNKEEEKININQEKSDEDQPIKLPYFTTYQIPSSPQSNEQQKKQLRQRSIYDFGEGDGVEDQRYDNQIKIEQINEFPLAQLVEASYRKTILSSAITDIWQRLISQSKQQTANLISDLLFNKMIEPPYAVRMRKIEQLNKDLAGRISSLYFETEPGISDFSILNSYGDAIDQMAVTGLARKRCGQDIMNKYLDDIWITINTIKRIKDELEREINKRLDLRIQQQLEDGDNNEITIDNDDSDEESEDENNQNKQNRDLNRIKDADGRRNQELDDKNLSSIKQIKKRIKDQREQLAQFLENQLYLKALDELCALIKLHQPCLEKVLLSRDDSRLHQIKQDVDKIMDIPSEFNSDMNRDQMRREEEYNWGDIQLTSEIVSKSCCGENMSSNKSGFTGLGTSYSHEKCSGGPLFNSENQINQNTSIQSQIGSKQSYSLIRNGKIENCYPAQVGMQSLSILNSYDDVIDRIAAT</sequence>
<evidence type="ECO:0000256" key="1">
    <source>
        <dbReference type="SAM" id="MobiDB-lite"/>
    </source>
</evidence>
<feature type="compositionally biased region" description="Basic and acidic residues" evidence="1">
    <location>
        <begin position="98"/>
        <end position="134"/>
    </location>
</feature>
<protein>
    <submittedName>
        <fullName evidence="2">Uncharacterized protein</fullName>
    </submittedName>
</protein>
<comment type="caution">
    <text evidence="2">The sequence shown here is derived from an EMBL/GenBank/DDBJ whole genome shotgun (WGS) entry which is preliminary data.</text>
</comment>
<proteinExistence type="predicted"/>
<dbReference type="Proteomes" id="UP000324800">
    <property type="component" value="Unassembled WGS sequence"/>
</dbReference>
<feature type="compositionally biased region" description="Basic and acidic residues" evidence="1">
    <location>
        <begin position="1"/>
        <end position="18"/>
    </location>
</feature>
<feature type="compositionally biased region" description="Basic and acidic residues" evidence="1">
    <location>
        <begin position="62"/>
        <end position="89"/>
    </location>
</feature>
<accession>A0A5J4V8K4</accession>
<feature type="non-terminal residue" evidence="2">
    <location>
        <position position="582"/>
    </location>
</feature>
<organism evidence="2 3">
    <name type="scientific">Streblomastix strix</name>
    <dbReference type="NCBI Taxonomy" id="222440"/>
    <lineage>
        <taxon>Eukaryota</taxon>
        <taxon>Metamonada</taxon>
        <taxon>Preaxostyla</taxon>
        <taxon>Oxymonadida</taxon>
        <taxon>Streblomastigidae</taxon>
        <taxon>Streblomastix</taxon>
    </lineage>
</organism>
<name>A0A5J4V8K4_9EUKA</name>
<evidence type="ECO:0000313" key="3">
    <source>
        <dbReference type="Proteomes" id="UP000324800"/>
    </source>
</evidence>
<feature type="compositionally biased region" description="Acidic residues" evidence="1">
    <location>
        <begin position="341"/>
        <end position="361"/>
    </location>
</feature>
<reference evidence="2 3" key="1">
    <citation type="submission" date="2019-03" db="EMBL/GenBank/DDBJ databases">
        <title>Single cell metagenomics reveals metabolic interactions within the superorganism composed of flagellate Streblomastix strix and complex community of Bacteroidetes bacteria on its surface.</title>
        <authorList>
            <person name="Treitli S.C."/>
            <person name="Kolisko M."/>
            <person name="Husnik F."/>
            <person name="Keeling P."/>
            <person name="Hampl V."/>
        </authorList>
    </citation>
    <scope>NUCLEOTIDE SEQUENCE [LARGE SCALE GENOMIC DNA]</scope>
    <source>
        <strain evidence="2">ST1C</strain>
    </source>
</reference>